<dbReference type="EMBL" id="VTCY01000001">
    <property type="protein sequence ID" value="KAB0452811.1"/>
    <property type="molecule type" value="Genomic_DNA"/>
</dbReference>
<dbReference type="RefSeq" id="WP_010264152.1">
    <property type="nucleotide sequence ID" value="NZ_CP023730.1"/>
</dbReference>
<reference evidence="2" key="1">
    <citation type="submission" date="2019-08" db="EMBL/GenBank/DDBJ databases">
        <authorList>
            <person name="Amaro Estrada I."/>
            <person name="Quiroz Castaneda R.E."/>
            <person name="Martinez Ocampo F."/>
            <person name="Rodriguez Camarillo S.D."/>
        </authorList>
    </citation>
    <scope>NUCLEOTIDE SEQUENCE</scope>
    <source>
        <strain evidence="2">MEX-30-184-02</strain>
    </source>
</reference>
<organism evidence="2">
    <name type="scientific">Anaplasma marginale</name>
    <dbReference type="NCBI Taxonomy" id="770"/>
    <lineage>
        <taxon>Bacteria</taxon>
        <taxon>Pseudomonadati</taxon>
        <taxon>Pseudomonadota</taxon>
        <taxon>Alphaproteobacteria</taxon>
        <taxon>Rickettsiales</taxon>
        <taxon>Anaplasmataceae</taxon>
        <taxon>Anaplasma</taxon>
    </lineage>
</organism>
<evidence type="ECO:0000256" key="1">
    <source>
        <dbReference type="SAM" id="MobiDB-lite"/>
    </source>
</evidence>
<dbReference type="AlphaFoldDB" id="A0A643CN44"/>
<proteinExistence type="predicted"/>
<name>A0A643CN44_ANAMA</name>
<evidence type="ECO:0000313" key="2">
    <source>
        <dbReference type="EMBL" id="KAB0452811.1"/>
    </source>
</evidence>
<sequence>MEGNLINAEGGLQDAGDVNTQEAPSQYSYCHYVLDAIYEMGACAISVLGDYYNAIISALFADQETLGEESTLGSMQEHEPLSPESTAYAETRSRQFADWVSSLAHQAHELPPSDVPEHGEGPSREFVDWRSSLAQWMREQSTAE</sequence>
<feature type="region of interest" description="Disordered" evidence="1">
    <location>
        <begin position="69"/>
        <end position="89"/>
    </location>
</feature>
<accession>A0A643CN44</accession>
<protein>
    <submittedName>
        <fullName evidence="2">Uncharacterized protein</fullName>
    </submittedName>
</protein>
<gene>
    <name evidence="2" type="ORF">FY207_00305</name>
</gene>
<comment type="caution">
    <text evidence="2">The sequence shown here is derived from an EMBL/GenBank/DDBJ whole genome shotgun (WGS) entry which is preliminary data.</text>
</comment>